<dbReference type="Pfam" id="PF01535">
    <property type="entry name" value="PPR"/>
    <property type="match status" value="6"/>
</dbReference>
<dbReference type="FunFam" id="1.25.40.10:FF:000407">
    <property type="entry name" value="Putative pentatricopeptide repeat-containing protein"/>
    <property type="match status" value="1"/>
</dbReference>
<evidence type="ECO:0000259" key="4">
    <source>
        <dbReference type="Pfam" id="PF14432"/>
    </source>
</evidence>
<organism evidence="5 6">
    <name type="scientific">Populus euphratica</name>
    <name type="common">Euphrates poplar</name>
    <dbReference type="NCBI Taxonomy" id="75702"/>
    <lineage>
        <taxon>Eukaryota</taxon>
        <taxon>Viridiplantae</taxon>
        <taxon>Streptophyta</taxon>
        <taxon>Embryophyta</taxon>
        <taxon>Tracheophyta</taxon>
        <taxon>Spermatophyta</taxon>
        <taxon>Magnoliopsida</taxon>
        <taxon>eudicotyledons</taxon>
        <taxon>Gunneridae</taxon>
        <taxon>Pentapetalae</taxon>
        <taxon>rosids</taxon>
        <taxon>fabids</taxon>
        <taxon>Malpighiales</taxon>
        <taxon>Salicaceae</taxon>
        <taxon>Saliceae</taxon>
        <taxon>Populus</taxon>
    </lineage>
</organism>
<dbReference type="GO" id="GO:0008270">
    <property type="term" value="F:zinc ion binding"/>
    <property type="evidence" value="ECO:0007669"/>
    <property type="project" value="InterPro"/>
</dbReference>
<evidence type="ECO:0000256" key="2">
    <source>
        <dbReference type="ARBA" id="ARBA00022737"/>
    </source>
</evidence>
<feature type="repeat" description="PPR" evidence="3">
    <location>
        <begin position="313"/>
        <end position="347"/>
    </location>
</feature>
<name>A0AAJ6XXQ6_POPEU</name>
<dbReference type="InterPro" id="IPR002885">
    <property type="entry name" value="PPR_rpt"/>
</dbReference>
<evidence type="ECO:0000256" key="1">
    <source>
        <dbReference type="ARBA" id="ARBA00006643"/>
    </source>
</evidence>
<feature type="repeat" description="PPR" evidence="3">
    <location>
        <begin position="110"/>
        <end position="145"/>
    </location>
</feature>
<dbReference type="Pfam" id="PF20431">
    <property type="entry name" value="E_motif"/>
    <property type="match status" value="1"/>
</dbReference>
<dbReference type="NCBIfam" id="TIGR00756">
    <property type="entry name" value="PPR"/>
    <property type="match status" value="2"/>
</dbReference>
<dbReference type="Pfam" id="PF20430">
    <property type="entry name" value="Eplus_motif"/>
    <property type="match status" value="1"/>
</dbReference>
<protein>
    <submittedName>
        <fullName evidence="6">Pentatricopeptide repeat-containing protein At5g40410, mitochondrial isoform X1</fullName>
    </submittedName>
</protein>
<dbReference type="InterPro" id="IPR032867">
    <property type="entry name" value="DYW_dom"/>
</dbReference>
<dbReference type="GO" id="GO:0009451">
    <property type="term" value="P:RNA modification"/>
    <property type="evidence" value="ECO:0007669"/>
    <property type="project" value="InterPro"/>
</dbReference>
<dbReference type="InterPro" id="IPR011990">
    <property type="entry name" value="TPR-like_helical_dom_sf"/>
</dbReference>
<dbReference type="InterPro" id="IPR046849">
    <property type="entry name" value="E2_motif"/>
</dbReference>
<dbReference type="GeneID" id="105132896"/>
<dbReference type="SUPFAM" id="SSF48452">
    <property type="entry name" value="TPR-like"/>
    <property type="match status" value="1"/>
</dbReference>
<dbReference type="Proteomes" id="UP000694918">
    <property type="component" value="Unplaced"/>
</dbReference>
<dbReference type="InterPro" id="IPR046960">
    <property type="entry name" value="PPR_At4g14850-like_plant"/>
</dbReference>
<sequence length="671" mass="75243">MIMLIPYMQRTSNLLILHKFISSIRLYNSFASPLSPKFHAFSNVDSFVSALITAISTCSSISYCRAFHCRVIKSVNYNHGFIGDQLVSSYVELGCTKDALELFDELPDKDLVSWNSLISGFSRRADLGICLGLLFRMRFEMGLKPNEVTVIPVVSACAGVGELDVGKCIHGIAVKSGMLLEVKVVNSLINLYGKCGCLEAACCLFEGMSVQSLVSWNSMVAVHVHMGLAEKGIGYFIMMRRAGINSDQATVVSLLLACENLGVRKLAEAVHGYILNCGLDGNLAIATALLDLYAKLGTLSDSCKVFGEMINPDAVAWTAMLSSYAMHGRGREAIEHFELMVREGVVPDHVTFTHLLSACSHSGLVEEGKNYFKIMYEVYGVELRVEHYSCMVDLLGRSGHLNDAYKLIKSMPMEPNSGVWGALIGACRVRGNIELGKEVAERLFSLDPSDSRNYITLSNMYSAAGQWRDASKVRALMKERVLIRNPGCSYIEHGNKMHCFVMGDQSHPDTEQIYNKLEELVRKNREVGFASKTEYVLHDVDEEVKEDLINKHSEKLAIAFGLLVTNAGMPLIITKNIRICGDCHGFAKLISLIEKRTIIIRDTKRFHHFTNGLCSCGDYCRMAWLESWRIEVEHQQHYYYFFFKNVIFLSFSIKRFYIVKLLDVEIFFAIF</sequence>
<accession>A0AAJ6XXQ6</accession>
<keyword evidence="2" id="KW-0677">Repeat</keyword>
<dbReference type="PANTHER" id="PTHR47926:SF533">
    <property type="entry name" value="DYW DOMAIN-CONTAINING PROTEIN"/>
    <property type="match status" value="1"/>
</dbReference>
<dbReference type="AlphaFoldDB" id="A0AAJ6XXQ6"/>
<evidence type="ECO:0000313" key="5">
    <source>
        <dbReference type="Proteomes" id="UP000694918"/>
    </source>
</evidence>
<dbReference type="FunFam" id="1.25.40.10:FF:000475">
    <property type="entry name" value="Pentatricopeptide repeat-containing protein At5g40410, mitochondrial"/>
    <property type="match status" value="1"/>
</dbReference>
<gene>
    <name evidence="6" type="primary">LOC105132896</name>
</gene>
<dbReference type="Pfam" id="PF13041">
    <property type="entry name" value="PPR_2"/>
    <property type="match status" value="1"/>
</dbReference>
<reference evidence="6" key="1">
    <citation type="submission" date="2025-08" db="UniProtKB">
        <authorList>
            <consortium name="RefSeq"/>
        </authorList>
    </citation>
    <scope>IDENTIFICATION</scope>
</reference>
<comment type="similarity">
    <text evidence="1">Belongs to the PPR family. PCMP-H subfamily.</text>
</comment>
<dbReference type="PANTHER" id="PTHR47926">
    <property type="entry name" value="PENTATRICOPEPTIDE REPEAT-CONTAINING PROTEIN"/>
    <property type="match status" value="1"/>
</dbReference>
<keyword evidence="5" id="KW-1185">Reference proteome</keyword>
<dbReference type="Pfam" id="PF14432">
    <property type="entry name" value="DYW_deaminase"/>
    <property type="match status" value="1"/>
</dbReference>
<dbReference type="PROSITE" id="PS51375">
    <property type="entry name" value="PPR"/>
    <property type="match status" value="2"/>
</dbReference>
<dbReference type="KEGG" id="peu:105132896"/>
<evidence type="ECO:0000313" key="6">
    <source>
        <dbReference type="RefSeq" id="XP_011034934.1"/>
    </source>
</evidence>
<proteinExistence type="inferred from homology"/>
<evidence type="ECO:0000256" key="3">
    <source>
        <dbReference type="PROSITE-ProRule" id="PRU00708"/>
    </source>
</evidence>
<dbReference type="InterPro" id="IPR046848">
    <property type="entry name" value="E_motif"/>
</dbReference>
<feature type="domain" description="DYW" evidence="4">
    <location>
        <begin position="528"/>
        <end position="619"/>
    </location>
</feature>
<dbReference type="Gene3D" id="1.25.40.10">
    <property type="entry name" value="Tetratricopeptide repeat domain"/>
    <property type="match status" value="3"/>
</dbReference>
<dbReference type="RefSeq" id="XP_011034934.1">
    <property type="nucleotide sequence ID" value="XM_011036632.1"/>
</dbReference>
<dbReference type="GO" id="GO:0003723">
    <property type="term" value="F:RNA binding"/>
    <property type="evidence" value="ECO:0007669"/>
    <property type="project" value="InterPro"/>
</dbReference>